<dbReference type="InterPro" id="IPR041633">
    <property type="entry name" value="Polbeta"/>
</dbReference>
<evidence type="ECO:0000259" key="1">
    <source>
        <dbReference type="Pfam" id="PF18765"/>
    </source>
</evidence>
<dbReference type="InterPro" id="IPR043519">
    <property type="entry name" value="NT_sf"/>
</dbReference>
<feature type="domain" description="Polymerase beta nucleotidyltransferase" evidence="1">
    <location>
        <begin position="46"/>
        <end position="125"/>
    </location>
</feature>
<dbReference type="Gene3D" id="3.30.460.10">
    <property type="entry name" value="Beta Polymerase, domain 2"/>
    <property type="match status" value="1"/>
</dbReference>
<gene>
    <name evidence="2" type="ORF">A2519_15920</name>
</gene>
<accession>A0A1F7F759</accession>
<organism evidence="2 3">
    <name type="scientific">Candidatus Raymondbacteria bacterium RIFOXYD12_FULL_49_13</name>
    <dbReference type="NCBI Taxonomy" id="1817890"/>
    <lineage>
        <taxon>Bacteria</taxon>
        <taxon>Raymondiibacteriota</taxon>
    </lineage>
</organism>
<sequence length="125" mass="14097">MSERTVLELDDIGRKSYSDMLANHPLKAASPQMVERAKAVAREMAAFLSRDYGAKKVWLFGSLANGAFSAVSDLDIAYQGIEPSFYFRVYARISEMFQPFNVDLVDVDDCRPDLLREILEKGIIL</sequence>
<dbReference type="PANTHER" id="PTHR43852">
    <property type="entry name" value="NUCLEOTIDYLTRANSFERASE"/>
    <property type="match status" value="1"/>
</dbReference>
<evidence type="ECO:0000313" key="2">
    <source>
        <dbReference type="EMBL" id="OGK02357.1"/>
    </source>
</evidence>
<dbReference type="Pfam" id="PF18765">
    <property type="entry name" value="Polbeta"/>
    <property type="match status" value="1"/>
</dbReference>
<dbReference type="SUPFAM" id="SSF81301">
    <property type="entry name" value="Nucleotidyltransferase"/>
    <property type="match status" value="1"/>
</dbReference>
<evidence type="ECO:0000313" key="3">
    <source>
        <dbReference type="Proteomes" id="UP000179243"/>
    </source>
</evidence>
<proteinExistence type="predicted"/>
<reference evidence="2 3" key="1">
    <citation type="journal article" date="2016" name="Nat. Commun.">
        <title>Thousands of microbial genomes shed light on interconnected biogeochemical processes in an aquifer system.</title>
        <authorList>
            <person name="Anantharaman K."/>
            <person name="Brown C.T."/>
            <person name="Hug L.A."/>
            <person name="Sharon I."/>
            <person name="Castelle C.J."/>
            <person name="Probst A.J."/>
            <person name="Thomas B.C."/>
            <person name="Singh A."/>
            <person name="Wilkins M.J."/>
            <person name="Karaoz U."/>
            <person name="Brodie E.L."/>
            <person name="Williams K.H."/>
            <person name="Hubbard S.S."/>
            <person name="Banfield J.F."/>
        </authorList>
    </citation>
    <scope>NUCLEOTIDE SEQUENCE [LARGE SCALE GENOMIC DNA]</scope>
</reference>
<protein>
    <recommendedName>
        <fullName evidence="1">Polymerase beta nucleotidyltransferase domain-containing protein</fullName>
    </recommendedName>
</protein>
<dbReference type="AlphaFoldDB" id="A0A1F7F759"/>
<dbReference type="EMBL" id="MFYX01000109">
    <property type="protein sequence ID" value="OGK02357.1"/>
    <property type="molecule type" value="Genomic_DNA"/>
</dbReference>
<dbReference type="PANTHER" id="PTHR43852:SF3">
    <property type="entry name" value="NUCLEOTIDYLTRANSFERASE"/>
    <property type="match status" value="1"/>
</dbReference>
<comment type="caution">
    <text evidence="2">The sequence shown here is derived from an EMBL/GenBank/DDBJ whole genome shotgun (WGS) entry which is preliminary data.</text>
</comment>
<dbReference type="InterPro" id="IPR052930">
    <property type="entry name" value="TA_antitoxin_MntA"/>
</dbReference>
<dbReference type="CDD" id="cd05403">
    <property type="entry name" value="NT_KNTase_like"/>
    <property type="match status" value="1"/>
</dbReference>
<name>A0A1F7F759_UNCRA</name>
<dbReference type="Proteomes" id="UP000179243">
    <property type="component" value="Unassembled WGS sequence"/>
</dbReference>